<evidence type="ECO:0000259" key="7">
    <source>
        <dbReference type="Pfam" id="PF00482"/>
    </source>
</evidence>
<feature type="domain" description="Type II secretion system protein GspF" evidence="7">
    <location>
        <begin position="3"/>
        <end position="120"/>
    </location>
</feature>
<dbReference type="Proteomes" id="UP000199012">
    <property type="component" value="Unassembled WGS sequence"/>
</dbReference>
<accession>A0A1I0XGF8</accession>
<dbReference type="STRING" id="988821.SAMN05421867_10540"/>
<sequence>MVELVAAAVGTGAPVPRVLDAVGAAIGGGRGQDLRRVAAALLLGATWGSAWEDVTWASGLAAALAPAWAGGAPAAPGLRALADRRRREQRAAARAATGALGVRLLLPLGTCLLPAFVLLGLVPVVLSLLQDLLG</sequence>
<protein>
    <submittedName>
        <fullName evidence="8">Type II secretion system (T2SS), protein F</fullName>
    </submittedName>
</protein>
<keyword evidence="4 6" id="KW-1133">Transmembrane helix</keyword>
<comment type="subcellular location">
    <subcellularLocation>
        <location evidence="1">Cell membrane</location>
        <topology evidence="1">Multi-pass membrane protein</topology>
    </subcellularLocation>
</comment>
<evidence type="ECO:0000313" key="8">
    <source>
        <dbReference type="EMBL" id="SFB00115.1"/>
    </source>
</evidence>
<keyword evidence="3 6" id="KW-0812">Transmembrane</keyword>
<dbReference type="PANTHER" id="PTHR35007">
    <property type="entry name" value="INTEGRAL MEMBRANE PROTEIN-RELATED"/>
    <property type="match status" value="1"/>
</dbReference>
<evidence type="ECO:0000256" key="4">
    <source>
        <dbReference type="ARBA" id="ARBA00022989"/>
    </source>
</evidence>
<evidence type="ECO:0000256" key="2">
    <source>
        <dbReference type="ARBA" id="ARBA00022475"/>
    </source>
</evidence>
<dbReference type="Pfam" id="PF00482">
    <property type="entry name" value="T2SSF"/>
    <property type="match status" value="1"/>
</dbReference>
<dbReference type="GO" id="GO:0005886">
    <property type="term" value="C:plasma membrane"/>
    <property type="evidence" value="ECO:0007669"/>
    <property type="project" value="UniProtKB-SubCell"/>
</dbReference>
<dbReference type="InterPro" id="IPR018076">
    <property type="entry name" value="T2SS_GspF_dom"/>
</dbReference>
<dbReference type="EMBL" id="FOKA01000005">
    <property type="protein sequence ID" value="SFB00115.1"/>
    <property type="molecule type" value="Genomic_DNA"/>
</dbReference>
<dbReference type="PANTHER" id="PTHR35007:SF3">
    <property type="entry name" value="POSSIBLE CONSERVED ALANINE RICH MEMBRANE PROTEIN"/>
    <property type="match status" value="1"/>
</dbReference>
<organism evidence="8 9">
    <name type="scientific">Cellulomonas marina</name>
    <dbReference type="NCBI Taxonomy" id="988821"/>
    <lineage>
        <taxon>Bacteria</taxon>
        <taxon>Bacillati</taxon>
        <taxon>Actinomycetota</taxon>
        <taxon>Actinomycetes</taxon>
        <taxon>Micrococcales</taxon>
        <taxon>Cellulomonadaceae</taxon>
        <taxon>Cellulomonas</taxon>
    </lineage>
</organism>
<evidence type="ECO:0000256" key="5">
    <source>
        <dbReference type="ARBA" id="ARBA00023136"/>
    </source>
</evidence>
<proteinExistence type="predicted"/>
<evidence type="ECO:0000256" key="6">
    <source>
        <dbReference type="SAM" id="Phobius"/>
    </source>
</evidence>
<evidence type="ECO:0000256" key="3">
    <source>
        <dbReference type="ARBA" id="ARBA00022692"/>
    </source>
</evidence>
<keyword evidence="9" id="KW-1185">Reference proteome</keyword>
<keyword evidence="2" id="KW-1003">Cell membrane</keyword>
<evidence type="ECO:0000256" key="1">
    <source>
        <dbReference type="ARBA" id="ARBA00004651"/>
    </source>
</evidence>
<evidence type="ECO:0000313" key="9">
    <source>
        <dbReference type="Proteomes" id="UP000199012"/>
    </source>
</evidence>
<gene>
    <name evidence="8" type="ORF">SAMN05421867_10540</name>
</gene>
<feature type="transmembrane region" description="Helical" evidence="6">
    <location>
        <begin position="104"/>
        <end position="129"/>
    </location>
</feature>
<name>A0A1I0XGF8_9CELL</name>
<reference evidence="9" key="1">
    <citation type="submission" date="2016-10" db="EMBL/GenBank/DDBJ databases">
        <authorList>
            <person name="Varghese N."/>
            <person name="Submissions S."/>
        </authorList>
    </citation>
    <scope>NUCLEOTIDE SEQUENCE [LARGE SCALE GENOMIC DNA]</scope>
    <source>
        <strain evidence="9">CGMCC 4.6945</strain>
    </source>
</reference>
<keyword evidence="5 6" id="KW-0472">Membrane</keyword>
<dbReference type="AlphaFoldDB" id="A0A1I0XGF8"/>